<accession>A0AAX4L5J1</accession>
<reference evidence="2 3" key="1">
    <citation type="submission" date="2024-02" db="EMBL/GenBank/DDBJ databases">
        <title>STSV induces naive adaptation in Sulfolobus.</title>
        <authorList>
            <person name="Xiang X."/>
            <person name="Song M."/>
        </authorList>
    </citation>
    <scope>NUCLEOTIDE SEQUENCE [LARGE SCALE GENOMIC DNA]</scope>
    <source>
        <strain evidence="2 3">RT2</strain>
        <plasmid evidence="2 3">pRT2</plasmid>
    </source>
</reference>
<gene>
    <name evidence="2" type="ORF">V6M85_14005</name>
</gene>
<evidence type="ECO:0000313" key="2">
    <source>
        <dbReference type="EMBL" id="WWQ61902.1"/>
    </source>
</evidence>
<name>A0AAX4L5J1_9CREN</name>
<dbReference type="AlphaFoldDB" id="A0AAX4L5J1"/>
<evidence type="ECO:0000256" key="1">
    <source>
        <dbReference type="SAM" id="Coils"/>
    </source>
</evidence>
<keyword evidence="1" id="KW-0175">Coiled coil</keyword>
<sequence>MPRRNSKKIMKQLKELQQRVAVLESKYLDLLQNYIILKSEVDEALLNASHYIIAEKKLRKLVR</sequence>
<proteinExistence type="predicted"/>
<geneLocation type="plasmid" evidence="2 3">
    <name>pRT2</name>
</geneLocation>
<evidence type="ECO:0000313" key="3">
    <source>
        <dbReference type="Proteomes" id="UP001432202"/>
    </source>
</evidence>
<protein>
    <submittedName>
        <fullName evidence="2">Uncharacterized protein</fullName>
    </submittedName>
</protein>
<dbReference type="RefSeq" id="WP_338604948.1">
    <property type="nucleotide sequence ID" value="NZ_CP146017.1"/>
</dbReference>
<feature type="coiled-coil region" evidence="1">
    <location>
        <begin position="6"/>
        <end position="33"/>
    </location>
</feature>
<dbReference type="EMBL" id="CP146017">
    <property type="protein sequence ID" value="WWQ61902.1"/>
    <property type="molecule type" value="Genomic_DNA"/>
</dbReference>
<dbReference type="Proteomes" id="UP001432202">
    <property type="component" value="Plasmid pRT2"/>
</dbReference>
<dbReference type="GeneID" id="89337904"/>
<organism evidence="2 3">
    <name type="scientific">Sulfolobus tengchongensis</name>
    <dbReference type="NCBI Taxonomy" id="207809"/>
    <lineage>
        <taxon>Archaea</taxon>
        <taxon>Thermoproteota</taxon>
        <taxon>Thermoprotei</taxon>
        <taxon>Sulfolobales</taxon>
        <taxon>Sulfolobaceae</taxon>
        <taxon>Sulfolobus</taxon>
    </lineage>
</organism>
<keyword evidence="2" id="KW-0614">Plasmid</keyword>
<keyword evidence="3" id="KW-1185">Reference proteome</keyword>